<name>A0A024UXK4_PLAFA</name>
<proteinExistence type="predicted"/>
<reference evidence="1 2" key="1">
    <citation type="submission" date="2013-02" db="EMBL/GenBank/DDBJ databases">
        <title>The Genome Annotation of Plasmodium falciparum Vietnam Oak-Knoll (FVO).</title>
        <authorList>
            <consortium name="The Broad Institute Genome Sequencing Platform"/>
            <consortium name="The Broad Institute Genome Sequencing Center for Infectious Disease"/>
            <person name="Neafsey D."/>
            <person name="Hoffman S."/>
            <person name="Volkman S."/>
            <person name="Rosenthal P."/>
            <person name="Walker B."/>
            <person name="Young S.K."/>
            <person name="Zeng Q."/>
            <person name="Gargeya S."/>
            <person name="Fitzgerald M."/>
            <person name="Haas B."/>
            <person name="Abouelleil A."/>
            <person name="Allen A.W."/>
            <person name="Alvarado L."/>
            <person name="Arachchi H.M."/>
            <person name="Berlin A.M."/>
            <person name="Chapman S.B."/>
            <person name="Gainer-Dewar J."/>
            <person name="Goldberg J."/>
            <person name="Griggs A."/>
            <person name="Gujja S."/>
            <person name="Hansen M."/>
            <person name="Howarth C."/>
            <person name="Imamovic A."/>
            <person name="Ireland A."/>
            <person name="Larimer J."/>
            <person name="McCowan C."/>
            <person name="Murphy C."/>
            <person name="Pearson M."/>
            <person name="Poon T.W."/>
            <person name="Priest M."/>
            <person name="Roberts A."/>
            <person name="Saif S."/>
            <person name="Shea T."/>
            <person name="Sisk P."/>
            <person name="Sykes S."/>
            <person name="Wortman J."/>
            <person name="Nusbaum C."/>
            <person name="Birren B."/>
        </authorList>
    </citation>
    <scope>NUCLEOTIDE SEQUENCE [LARGE SCALE GENOMIC DNA]</scope>
    <source>
        <strain evidence="2">Vietnam Oak-Knoll (FVO)</strain>
    </source>
</reference>
<dbReference type="OrthoDB" id="10054414at2759"/>
<dbReference type="SUPFAM" id="SSF56784">
    <property type="entry name" value="HAD-like"/>
    <property type="match status" value="1"/>
</dbReference>
<gene>
    <name evidence="1" type="ORF">PFFVO_06091</name>
</gene>
<dbReference type="EMBL" id="KI925360">
    <property type="protein sequence ID" value="ETW14997.1"/>
    <property type="molecule type" value="Genomic_DNA"/>
</dbReference>
<reference evidence="1 2" key="2">
    <citation type="submission" date="2013-02" db="EMBL/GenBank/DDBJ databases">
        <title>The Genome Sequence of Plasmodium falciparum Vietnam Oak-Knoll (FVO).</title>
        <authorList>
            <consortium name="The Broad Institute Genome Sequencing Platform"/>
            <consortium name="The Broad Institute Genome Sequencing Center for Infectious Disease"/>
            <person name="Neafsey D."/>
            <person name="Cheeseman I."/>
            <person name="Volkman S."/>
            <person name="Adams J."/>
            <person name="Walker B."/>
            <person name="Young S.K."/>
            <person name="Zeng Q."/>
            <person name="Gargeya S."/>
            <person name="Fitzgerald M."/>
            <person name="Haas B."/>
            <person name="Abouelleil A."/>
            <person name="Alvarado L."/>
            <person name="Arachchi H.M."/>
            <person name="Berlin A.M."/>
            <person name="Chapman S.B."/>
            <person name="Dewar J."/>
            <person name="Goldberg J."/>
            <person name="Griggs A."/>
            <person name="Gujja S."/>
            <person name="Hansen M."/>
            <person name="Howarth C."/>
            <person name="Imamovic A."/>
            <person name="Larimer J."/>
            <person name="McCowan C."/>
            <person name="Murphy C."/>
            <person name="Neiman D."/>
            <person name="Pearson M."/>
            <person name="Priest M."/>
            <person name="Roberts A."/>
            <person name="Saif S."/>
            <person name="Shea T."/>
            <person name="Sisk P."/>
            <person name="Sykes S."/>
            <person name="Wortman J."/>
            <person name="Nusbaum C."/>
            <person name="Birren B."/>
        </authorList>
    </citation>
    <scope>NUCLEOTIDE SEQUENCE [LARGE SCALE GENOMIC DNA]</scope>
    <source>
        <strain evidence="2">Vietnam Oak-Knoll (FVO)</strain>
    </source>
</reference>
<evidence type="ECO:0000313" key="1">
    <source>
        <dbReference type="EMBL" id="ETW14997.1"/>
    </source>
</evidence>
<dbReference type="InterPro" id="IPR036412">
    <property type="entry name" value="HAD-like_sf"/>
</dbReference>
<protein>
    <submittedName>
        <fullName evidence="1">Uncharacterized protein</fullName>
    </submittedName>
</protein>
<organism evidence="1 2">
    <name type="scientific">Plasmodium falciparum Vietnam Oak-Knoll</name>
    <name type="common">FVO</name>
    <dbReference type="NCBI Taxonomy" id="1036723"/>
    <lineage>
        <taxon>Eukaryota</taxon>
        <taxon>Sar</taxon>
        <taxon>Alveolata</taxon>
        <taxon>Apicomplexa</taxon>
        <taxon>Aconoidasida</taxon>
        <taxon>Haemosporida</taxon>
        <taxon>Plasmodiidae</taxon>
        <taxon>Plasmodium</taxon>
        <taxon>Plasmodium (Laverania)</taxon>
    </lineage>
</organism>
<dbReference type="Gene3D" id="3.40.50.1000">
    <property type="entry name" value="HAD superfamily/HAD-like"/>
    <property type="match status" value="1"/>
</dbReference>
<accession>A0A024UXK4</accession>
<dbReference type="InterPro" id="IPR023214">
    <property type="entry name" value="HAD_sf"/>
</dbReference>
<evidence type="ECO:0000313" key="2">
    <source>
        <dbReference type="Proteomes" id="UP000030690"/>
    </source>
</evidence>
<sequence>MNIEKLNAVKNYVQNFDHKNADESISKFVQLLKSIDIKMVVFDFDLTIIGAHSGGYIDKTNDVDNIGTSVSEHFKIFSKALYANDIKITVATFSDEEAIRYNKSRSSNLIAGTELVQFCIKKSKCETKIEKVYAYYPYYYKEPKKYRALGLDKPMTNDKSYHLERIRREFFVNIDEIIFIDDDMNNCISARKEGYITFNVTGKDGFNFKNIQIL</sequence>
<dbReference type="AlphaFoldDB" id="A0A024UXK4"/>
<dbReference type="Proteomes" id="UP000030690">
    <property type="component" value="Unassembled WGS sequence"/>
</dbReference>